<dbReference type="InterPro" id="IPR011014">
    <property type="entry name" value="MscS_channel_TM-2"/>
</dbReference>
<protein>
    <recommendedName>
        <fullName evidence="7">Small-conductance mechanosensitive channel</fullName>
    </recommendedName>
</protein>
<feature type="domain" description="Mechanosensitive ion channel MscS C-terminal" evidence="9">
    <location>
        <begin position="266"/>
        <end position="352"/>
    </location>
</feature>
<keyword evidence="4 7" id="KW-0812">Transmembrane</keyword>
<keyword evidence="12" id="KW-1185">Reference proteome</keyword>
<dbReference type="PANTHER" id="PTHR30221:SF1">
    <property type="entry name" value="SMALL-CONDUCTANCE MECHANOSENSITIVE CHANNEL"/>
    <property type="match status" value="1"/>
</dbReference>
<comment type="function">
    <text evidence="7">Mechanosensitive channel that participates in the regulation of osmotic pressure changes within the cell, opening in response to stretch forces in the membrane lipid bilayer, without the need for other proteins. Contributes to normal resistance to hypoosmotic shock. Forms an ion channel of 1.0 nanosiemens conductance with a slight preference for anions.</text>
</comment>
<evidence type="ECO:0000259" key="9">
    <source>
        <dbReference type="Pfam" id="PF21082"/>
    </source>
</evidence>
<dbReference type="SUPFAM" id="SSF82861">
    <property type="entry name" value="Mechanosensitive channel protein MscS (YggB), transmembrane region"/>
    <property type="match status" value="1"/>
</dbReference>
<evidence type="ECO:0000313" key="12">
    <source>
        <dbReference type="Proteomes" id="UP000567186"/>
    </source>
</evidence>
<dbReference type="GO" id="GO:0005886">
    <property type="term" value="C:plasma membrane"/>
    <property type="evidence" value="ECO:0007669"/>
    <property type="project" value="UniProtKB-SubCell"/>
</dbReference>
<dbReference type="Pfam" id="PF21088">
    <property type="entry name" value="MS_channel_1st"/>
    <property type="match status" value="1"/>
</dbReference>
<evidence type="ECO:0000313" key="11">
    <source>
        <dbReference type="EMBL" id="NMT64418.1"/>
    </source>
</evidence>
<evidence type="ECO:0000259" key="10">
    <source>
        <dbReference type="Pfam" id="PF21088"/>
    </source>
</evidence>
<dbReference type="InterPro" id="IPR006685">
    <property type="entry name" value="MscS_channel_2nd"/>
</dbReference>
<keyword evidence="5 7" id="KW-1133">Transmembrane helix</keyword>
<evidence type="ECO:0000259" key="8">
    <source>
        <dbReference type="Pfam" id="PF00924"/>
    </source>
</evidence>
<dbReference type="InterPro" id="IPR010920">
    <property type="entry name" value="LSM_dom_sf"/>
</dbReference>
<evidence type="ECO:0000256" key="2">
    <source>
        <dbReference type="ARBA" id="ARBA00008017"/>
    </source>
</evidence>
<evidence type="ECO:0000256" key="1">
    <source>
        <dbReference type="ARBA" id="ARBA00004651"/>
    </source>
</evidence>
<dbReference type="InterPro" id="IPR049142">
    <property type="entry name" value="MS_channel_1st"/>
</dbReference>
<name>A0A7Y0WSZ6_9GAMM</name>
<gene>
    <name evidence="11" type="ORF">HIU99_12535</name>
</gene>
<dbReference type="InterPro" id="IPR045275">
    <property type="entry name" value="MscS_archaea/bacteria_type"/>
</dbReference>
<evidence type="ECO:0000256" key="6">
    <source>
        <dbReference type="ARBA" id="ARBA00023136"/>
    </source>
</evidence>
<dbReference type="Gene3D" id="1.10.287.1260">
    <property type="match status" value="1"/>
</dbReference>
<reference evidence="11 12" key="1">
    <citation type="submission" date="2020-04" db="EMBL/GenBank/DDBJ databases">
        <title>Marinobacter oceani sp. nov., isolated from marine solar saltern.</title>
        <authorList>
            <person name="Chen X.-Y."/>
        </authorList>
    </citation>
    <scope>NUCLEOTIDE SEQUENCE [LARGE SCALE GENOMIC DNA]</scope>
    <source>
        <strain evidence="11 12">W62</strain>
    </source>
</reference>
<dbReference type="Pfam" id="PF21082">
    <property type="entry name" value="MS_channel_3rd"/>
    <property type="match status" value="1"/>
</dbReference>
<dbReference type="AlphaFoldDB" id="A0A7Y0WSZ6"/>
<organism evidence="11 12">
    <name type="scientific">Marinobacter orientalis</name>
    <dbReference type="NCBI Taxonomy" id="1928859"/>
    <lineage>
        <taxon>Bacteria</taxon>
        <taxon>Pseudomonadati</taxon>
        <taxon>Pseudomonadota</taxon>
        <taxon>Gammaproteobacteria</taxon>
        <taxon>Pseudomonadales</taxon>
        <taxon>Marinobacteraceae</taxon>
        <taxon>Marinobacter</taxon>
    </lineage>
</organism>
<keyword evidence="7" id="KW-0407">Ion channel</keyword>
<dbReference type="InterPro" id="IPR049278">
    <property type="entry name" value="MS_channel_C"/>
</dbReference>
<dbReference type="GO" id="GO:0008381">
    <property type="term" value="F:mechanosensitive monoatomic ion channel activity"/>
    <property type="evidence" value="ECO:0007669"/>
    <property type="project" value="InterPro"/>
</dbReference>
<feature type="transmembrane region" description="Helical" evidence="7">
    <location>
        <begin position="109"/>
        <end position="127"/>
    </location>
</feature>
<accession>A0A7Y0WSZ6</accession>
<evidence type="ECO:0000256" key="7">
    <source>
        <dbReference type="RuleBase" id="RU369025"/>
    </source>
</evidence>
<dbReference type="Gene3D" id="2.30.30.60">
    <property type="match status" value="1"/>
</dbReference>
<comment type="subunit">
    <text evidence="7">Homoheptamer.</text>
</comment>
<comment type="caution">
    <text evidence="11">The sequence shown here is derived from an EMBL/GenBank/DDBJ whole genome shotgun (WGS) entry which is preliminary data.</text>
</comment>
<feature type="transmembrane region" description="Helical" evidence="7">
    <location>
        <begin position="42"/>
        <end position="63"/>
    </location>
</feature>
<evidence type="ECO:0000256" key="4">
    <source>
        <dbReference type="ARBA" id="ARBA00022692"/>
    </source>
</evidence>
<sequence>MAESFSAAVAEQLRQNLGAALQALTGENVEWGEFAAQLLSQLLISIFYLALFVAAYLLLIGAIRLVIGKQRAQQALFSQISSGARYLAGLGALLVILAQFGASPEFLKGMARAGLMVLAFFVAWMIVRRLMKEAVTRYRLDPSIRQLVENLFSVFAGTLALVTVLAQFGFDVISIIAGLGIVGIAVGFAAQSTLSNFIAGITLLIERPFHIGDWVTINGQDGKVVKIALRTTWLRTRDNIFAMIPNDSVASSDIINYSAEGATRLNIQVGIAYKESAKAAREVLMPVLLGHPEVLQGAGMEPRVMLKSLGDSSQDLEVKVWITPDNLDVQPRIMADILEQMKDALDTAGIEIPFPHLQLFIDDAKGLKPIMEPLYPKLAAK</sequence>
<comment type="similarity">
    <text evidence="2 7">Belongs to the MscS (TC 1.A.23) family.</text>
</comment>
<dbReference type="RefSeq" id="WP_135953308.1">
    <property type="nucleotide sequence ID" value="NZ_JABCKY010000004.1"/>
</dbReference>
<dbReference type="EMBL" id="JABCKY010000004">
    <property type="protein sequence ID" value="NMT64418.1"/>
    <property type="molecule type" value="Genomic_DNA"/>
</dbReference>
<dbReference type="Pfam" id="PF00924">
    <property type="entry name" value="MS_channel_2nd"/>
    <property type="match status" value="1"/>
</dbReference>
<dbReference type="Gene3D" id="3.30.70.100">
    <property type="match status" value="1"/>
</dbReference>
<dbReference type="OrthoDB" id="9809206at2"/>
<keyword evidence="3" id="KW-1003">Cell membrane</keyword>
<evidence type="ECO:0000256" key="3">
    <source>
        <dbReference type="ARBA" id="ARBA00022475"/>
    </source>
</evidence>
<feature type="transmembrane region" description="Helical" evidence="7">
    <location>
        <begin position="84"/>
        <end position="103"/>
    </location>
</feature>
<dbReference type="SUPFAM" id="SSF82689">
    <property type="entry name" value="Mechanosensitive channel protein MscS (YggB), C-terminal domain"/>
    <property type="match status" value="1"/>
</dbReference>
<dbReference type="InterPro" id="IPR023408">
    <property type="entry name" value="MscS_beta-dom_sf"/>
</dbReference>
<proteinExistence type="inferred from homology"/>
<evidence type="ECO:0000256" key="5">
    <source>
        <dbReference type="ARBA" id="ARBA00022989"/>
    </source>
</evidence>
<dbReference type="InterPro" id="IPR011066">
    <property type="entry name" value="MscS_channel_C_sf"/>
</dbReference>
<keyword evidence="7" id="KW-0406">Ion transport</keyword>
<feature type="domain" description="Mechanosensitive ion channel transmembrane helices 2/3" evidence="10">
    <location>
        <begin position="150"/>
        <end position="191"/>
    </location>
</feature>
<keyword evidence="6 7" id="KW-0472">Membrane</keyword>
<keyword evidence="7" id="KW-0997">Cell inner membrane</keyword>
<feature type="transmembrane region" description="Helical" evidence="7">
    <location>
        <begin position="172"/>
        <end position="190"/>
    </location>
</feature>
<comment type="caution">
    <text evidence="7">Lacks conserved residue(s) required for the propagation of feature annotation.</text>
</comment>
<feature type="transmembrane region" description="Helical" evidence="7">
    <location>
        <begin position="147"/>
        <end position="166"/>
    </location>
</feature>
<dbReference type="Proteomes" id="UP000567186">
    <property type="component" value="Unassembled WGS sequence"/>
</dbReference>
<dbReference type="PANTHER" id="PTHR30221">
    <property type="entry name" value="SMALL-CONDUCTANCE MECHANOSENSITIVE CHANNEL"/>
    <property type="match status" value="1"/>
</dbReference>
<feature type="domain" description="Mechanosensitive ion channel MscS" evidence="8">
    <location>
        <begin position="193"/>
        <end position="258"/>
    </location>
</feature>
<comment type="subcellular location">
    <subcellularLocation>
        <location evidence="7">Cell inner membrane</location>
        <topology evidence="7">Multi-pass membrane protein</topology>
    </subcellularLocation>
    <subcellularLocation>
        <location evidence="1">Cell membrane</location>
        <topology evidence="1">Multi-pass membrane protein</topology>
    </subcellularLocation>
</comment>
<keyword evidence="7" id="KW-0813">Transport</keyword>
<dbReference type="SUPFAM" id="SSF50182">
    <property type="entry name" value="Sm-like ribonucleoproteins"/>
    <property type="match status" value="1"/>
</dbReference>